<dbReference type="Proteomes" id="UP000199339">
    <property type="component" value="Unassembled WGS sequence"/>
</dbReference>
<protein>
    <recommendedName>
        <fullName evidence="3 5">Molybdenum cofactor biosynthesis protein B</fullName>
    </recommendedName>
</protein>
<dbReference type="SMART" id="SM00852">
    <property type="entry name" value="MoCF_biosynth"/>
    <property type="match status" value="1"/>
</dbReference>
<keyword evidence="8" id="KW-1185">Reference proteome</keyword>
<dbReference type="OrthoDB" id="9784492at2"/>
<dbReference type="RefSeq" id="WP_091997494.1">
    <property type="nucleotide sequence ID" value="NZ_FOUR01000001.1"/>
</dbReference>
<evidence type="ECO:0000256" key="1">
    <source>
        <dbReference type="ARBA" id="ARBA00005046"/>
    </source>
</evidence>
<comment type="function">
    <text evidence="5">May be involved in the biosynthesis of molybdopterin.</text>
</comment>
<evidence type="ECO:0000256" key="2">
    <source>
        <dbReference type="ARBA" id="ARBA00006112"/>
    </source>
</evidence>
<dbReference type="GO" id="GO:0005829">
    <property type="term" value="C:cytosol"/>
    <property type="evidence" value="ECO:0007669"/>
    <property type="project" value="TreeGrafter"/>
</dbReference>
<dbReference type="PANTHER" id="PTHR43232:SF2">
    <property type="entry name" value="MOLYBDENUM COFACTOR BIOSYNTHESIS PROTEIN B"/>
    <property type="match status" value="1"/>
</dbReference>
<accession>A0A1I4QHH1</accession>
<feature type="domain" description="MoaB/Mog" evidence="6">
    <location>
        <begin position="15"/>
        <end position="159"/>
    </location>
</feature>
<evidence type="ECO:0000259" key="6">
    <source>
        <dbReference type="SMART" id="SM00852"/>
    </source>
</evidence>
<dbReference type="UniPathway" id="UPA00344"/>
<evidence type="ECO:0000313" key="8">
    <source>
        <dbReference type="Proteomes" id="UP000199339"/>
    </source>
</evidence>
<name>A0A1I4QHH1_9GAMM</name>
<dbReference type="PIRSF" id="PIRSF006443">
    <property type="entry name" value="MoaB"/>
    <property type="match status" value="1"/>
</dbReference>
<dbReference type="NCBIfam" id="TIGR00177">
    <property type="entry name" value="molyb_syn"/>
    <property type="match status" value="1"/>
</dbReference>
<dbReference type="InterPro" id="IPR001453">
    <property type="entry name" value="MoaB/Mog_dom"/>
</dbReference>
<dbReference type="InterPro" id="IPR036425">
    <property type="entry name" value="MoaB/Mog-like_dom_sf"/>
</dbReference>
<dbReference type="GO" id="GO:0006777">
    <property type="term" value="P:Mo-molybdopterin cofactor biosynthetic process"/>
    <property type="evidence" value="ECO:0007669"/>
    <property type="project" value="UniProtKB-UniRule"/>
</dbReference>
<dbReference type="Pfam" id="PF00994">
    <property type="entry name" value="MoCF_biosynth"/>
    <property type="match status" value="1"/>
</dbReference>
<evidence type="ECO:0000256" key="5">
    <source>
        <dbReference type="PIRNR" id="PIRNR006443"/>
    </source>
</evidence>
<evidence type="ECO:0000256" key="4">
    <source>
        <dbReference type="ARBA" id="ARBA00023150"/>
    </source>
</evidence>
<dbReference type="InterPro" id="IPR012245">
    <property type="entry name" value="MoaB"/>
</dbReference>
<comment type="pathway">
    <text evidence="1 5">Cofactor biosynthesis; molybdopterin biosynthesis.</text>
</comment>
<gene>
    <name evidence="7" type="ORF">SAMN04487961_0121</name>
</gene>
<dbReference type="PANTHER" id="PTHR43232">
    <property type="entry name" value="MOLYBDENUM COFACTOR BIOSYNTHESIS PROTEIN B"/>
    <property type="match status" value="1"/>
</dbReference>
<dbReference type="SUPFAM" id="SSF53218">
    <property type="entry name" value="Molybdenum cofactor biosynthesis proteins"/>
    <property type="match status" value="1"/>
</dbReference>
<organism evidence="7 8">
    <name type="scientific">Marinobacter pelagius</name>
    <dbReference type="NCBI Taxonomy" id="379482"/>
    <lineage>
        <taxon>Bacteria</taxon>
        <taxon>Pseudomonadati</taxon>
        <taxon>Pseudomonadota</taxon>
        <taxon>Gammaproteobacteria</taxon>
        <taxon>Pseudomonadales</taxon>
        <taxon>Marinobacteraceae</taxon>
        <taxon>Marinobacter</taxon>
    </lineage>
</organism>
<dbReference type="EMBL" id="FOUR01000001">
    <property type="protein sequence ID" value="SFM39548.1"/>
    <property type="molecule type" value="Genomic_DNA"/>
</dbReference>
<evidence type="ECO:0000313" key="7">
    <source>
        <dbReference type="EMBL" id="SFM39548.1"/>
    </source>
</evidence>
<proteinExistence type="inferred from homology"/>
<dbReference type="InterPro" id="IPR013484">
    <property type="entry name" value="MoaB_proteobac"/>
</dbReference>
<keyword evidence="4 5" id="KW-0501">Molybdenum cofactor biosynthesis</keyword>
<dbReference type="Gene3D" id="3.40.980.10">
    <property type="entry name" value="MoaB/Mog-like domain"/>
    <property type="match status" value="1"/>
</dbReference>
<dbReference type="PROSITE" id="PS01078">
    <property type="entry name" value="MOCF_BIOSYNTHESIS_1"/>
    <property type="match status" value="1"/>
</dbReference>
<dbReference type="InterPro" id="IPR008284">
    <property type="entry name" value="MoCF_biosynth_CS"/>
</dbReference>
<sequence length="191" mass="20948">MSSESTNEFKPLNIAILTVSDTRGLEQDTSGQYLEYSAVETGHKLIARRILPDDVYLIRAIMSQWIADPEVHVVIITGGTGFHERDSTPEAVAALLDKSIEGFGEEFRRLSAEEIGSSTIQSRAFGGLANHTVIFCLPGSTSACRTGWEGILKSQLDSRHQPCNFTALTLRKPANEGFPRLQQVIGNRATK</sequence>
<reference evidence="8" key="1">
    <citation type="submission" date="2016-10" db="EMBL/GenBank/DDBJ databases">
        <authorList>
            <person name="Varghese N."/>
            <person name="Submissions S."/>
        </authorList>
    </citation>
    <scope>NUCLEOTIDE SEQUENCE [LARGE SCALE GENOMIC DNA]</scope>
    <source>
        <strain evidence="8">CGMCC 1.6775</strain>
    </source>
</reference>
<dbReference type="NCBIfam" id="TIGR02667">
    <property type="entry name" value="moaB_proteo"/>
    <property type="match status" value="1"/>
</dbReference>
<dbReference type="AlphaFoldDB" id="A0A1I4QHH1"/>
<comment type="similarity">
    <text evidence="2 5">Belongs to the MoaB/Mog family.</text>
</comment>
<evidence type="ECO:0000256" key="3">
    <source>
        <dbReference type="ARBA" id="ARBA00015262"/>
    </source>
</evidence>
<dbReference type="CDD" id="cd00886">
    <property type="entry name" value="MogA_MoaB"/>
    <property type="match status" value="1"/>
</dbReference>